<dbReference type="Pfam" id="PF26188">
    <property type="entry name" value="RESC6"/>
    <property type="match status" value="1"/>
</dbReference>
<dbReference type="RefSeq" id="XP_004832959.1">
    <property type="nucleotide sequence ID" value="XM_004832902.1"/>
</dbReference>
<dbReference type="Proteomes" id="UP000031512">
    <property type="component" value="Unassembled WGS sequence"/>
</dbReference>
<feature type="domain" description="RNA-editing substrate-binding complex 6 protein" evidence="1">
    <location>
        <begin position="60"/>
        <end position="184"/>
    </location>
</feature>
<dbReference type="KEGG" id="beq:BEWA_035430"/>
<proteinExistence type="predicted"/>
<accession>L1LDI0</accession>
<dbReference type="VEuPathDB" id="PiroplasmaDB:BEWA_035430"/>
<name>L1LDI0_THEEQ</name>
<protein>
    <recommendedName>
        <fullName evidence="1">RNA-editing substrate-binding complex 6 protein domain-containing protein</fullName>
    </recommendedName>
</protein>
<evidence type="ECO:0000313" key="2">
    <source>
        <dbReference type="EMBL" id="EKX73507.1"/>
    </source>
</evidence>
<sequence length="219" mass="25118">MVPTLCSRCIHSLRCSYLDSLLPYGRRFFGTRQERHEYTSHFKTIPLSSLSKDFITVPIHHQDYRELLKTIVKGGKASISNKNFWKKCAKAFLYNRHHFTAKELVKIVNAFGRAKYDDPVLFNQIASLLLENQQNLSITDIPIILHACSEVGYHNKELFGRLYSVLSENVDRLGRHGIVMAIHAAKSAESLDILSRRILESVQVFTVEVSVMCNYKMSL</sequence>
<dbReference type="eggNOG" id="ENOG502QZI2">
    <property type="taxonomic scope" value="Eukaryota"/>
</dbReference>
<keyword evidence="3" id="KW-1185">Reference proteome</keyword>
<reference evidence="2 3" key="1">
    <citation type="journal article" date="2012" name="BMC Genomics">
        <title>Comparative genomic analysis and phylogenetic position of Theileria equi.</title>
        <authorList>
            <person name="Kappmeyer L.S."/>
            <person name="Thiagarajan M."/>
            <person name="Herndon D.R."/>
            <person name="Ramsay J.D."/>
            <person name="Caler E."/>
            <person name="Djikeng A."/>
            <person name="Gillespie J.J."/>
            <person name="Lau A.O."/>
            <person name="Roalson E.H."/>
            <person name="Silva J.C."/>
            <person name="Silva M.G."/>
            <person name="Suarez C.E."/>
            <person name="Ueti M.W."/>
            <person name="Nene V.M."/>
            <person name="Mealey R.H."/>
            <person name="Knowles D.P."/>
            <person name="Brayton K.A."/>
        </authorList>
    </citation>
    <scope>NUCLEOTIDE SEQUENCE [LARGE SCALE GENOMIC DNA]</scope>
    <source>
        <strain evidence="2 3">WA</strain>
    </source>
</reference>
<organism evidence="2 3">
    <name type="scientific">Theileria equi strain WA</name>
    <dbReference type="NCBI Taxonomy" id="1537102"/>
    <lineage>
        <taxon>Eukaryota</taxon>
        <taxon>Sar</taxon>
        <taxon>Alveolata</taxon>
        <taxon>Apicomplexa</taxon>
        <taxon>Aconoidasida</taxon>
        <taxon>Piroplasmida</taxon>
        <taxon>Theileriidae</taxon>
        <taxon>Theileria</taxon>
    </lineage>
</organism>
<dbReference type="OrthoDB" id="366312at2759"/>
<evidence type="ECO:0000259" key="1">
    <source>
        <dbReference type="Pfam" id="PF26188"/>
    </source>
</evidence>
<comment type="caution">
    <text evidence="2">The sequence shown here is derived from an EMBL/GenBank/DDBJ whole genome shotgun (WGS) entry which is preliminary data.</text>
</comment>
<gene>
    <name evidence="2" type="ORF">BEWA_035430</name>
</gene>
<evidence type="ECO:0000313" key="3">
    <source>
        <dbReference type="Proteomes" id="UP000031512"/>
    </source>
</evidence>
<dbReference type="AlphaFoldDB" id="L1LDI0"/>
<dbReference type="InterPro" id="IPR058917">
    <property type="entry name" value="RESC6_dom"/>
</dbReference>
<dbReference type="EMBL" id="ACOU01000002">
    <property type="protein sequence ID" value="EKX73507.1"/>
    <property type="molecule type" value="Genomic_DNA"/>
</dbReference>
<dbReference type="GeneID" id="15807911"/>